<dbReference type="OrthoDB" id="2013972at2759"/>
<dbReference type="CDD" id="cd02440">
    <property type="entry name" value="AdoMet_MTases"/>
    <property type="match status" value="1"/>
</dbReference>
<evidence type="ECO:0008006" key="3">
    <source>
        <dbReference type="Google" id="ProtNLM"/>
    </source>
</evidence>
<dbReference type="STRING" id="78915.A0A4P9XQ95"/>
<organism evidence="1 2">
    <name type="scientific">Thamnocephalis sphaerospora</name>
    <dbReference type="NCBI Taxonomy" id="78915"/>
    <lineage>
        <taxon>Eukaryota</taxon>
        <taxon>Fungi</taxon>
        <taxon>Fungi incertae sedis</taxon>
        <taxon>Zoopagomycota</taxon>
        <taxon>Zoopagomycotina</taxon>
        <taxon>Zoopagomycetes</taxon>
        <taxon>Zoopagales</taxon>
        <taxon>Sigmoideomycetaceae</taxon>
        <taxon>Thamnocephalis</taxon>
    </lineage>
</organism>
<accession>A0A4P9XQ95</accession>
<dbReference type="EMBL" id="KZ992627">
    <property type="protein sequence ID" value="RKP08196.1"/>
    <property type="molecule type" value="Genomic_DNA"/>
</dbReference>
<evidence type="ECO:0000313" key="2">
    <source>
        <dbReference type="Proteomes" id="UP000271241"/>
    </source>
</evidence>
<gene>
    <name evidence="1" type="ORF">THASP1DRAFT_15983</name>
</gene>
<dbReference type="AlphaFoldDB" id="A0A4P9XQ95"/>
<evidence type="ECO:0000313" key="1">
    <source>
        <dbReference type="EMBL" id="RKP08196.1"/>
    </source>
</evidence>
<sequence>MATAYPQASFLGVDVENGYPQSTMPVNCRFEYGDVLKGITYPNCSFDYVHIRFMSSSFPTSRWPEVLSEAYRLTVPGGWVEIVEWDARYRHTGKVGDRVNALARALFASCDVDPRMVTRLDGILTDVGFEQVDTRARDVPLGHWGGVIGEQSWRDTQALASEVIARSINLDLIAPDEVEDVMHAWEAEKESMHTNVRFYAFTARRPYSS</sequence>
<dbReference type="Proteomes" id="UP000271241">
    <property type="component" value="Unassembled WGS sequence"/>
</dbReference>
<dbReference type="InterPro" id="IPR029063">
    <property type="entry name" value="SAM-dependent_MTases_sf"/>
</dbReference>
<protein>
    <recommendedName>
        <fullName evidence="3">Methyltransferase type 11 domain-containing protein</fullName>
    </recommendedName>
</protein>
<dbReference type="Gene3D" id="3.40.50.150">
    <property type="entry name" value="Vaccinia Virus protein VP39"/>
    <property type="match status" value="1"/>
</dbReference>
<keyword evidence="2" id="KW-1185">Reference proteome</keyword>
<name>A0A4P9XQ95_9FUNG</name>
<proteinExistence type="predicted"/>
<reference evidence="2" key="1">
    <citation type="journal article" date="2018" name="Nat. Microbiol.">
        <title>Leveraging single-cell genomics to expand the fungal tree of life.</title>
        <authorList>
            <person name="Ahrendt S.R."/>
            <person name="Quandt C.A."/>
            <person name="Ciobanu D."/>
            <person name="Clum A."/>
            <person name="Salamov A."/>
            <person name="Andreopoulos B."/>
            <person name="Cheng J.F."/>
            <person name="Woyke T."/>
            <person name="Pelin A."/>
            <person name="Henrissat B."/>
            <person name="Reynolds N.K."/>
            <person name="Benny G.L."/>
            <person name="Smith M.E."/>
            <person name="James T.Y."/>
            <person name="Grigoriev I.V."/>
        </authorList>
    </citation>
    <scope>NUCLEOTIDE SEQUENCE [LARGE SCALE GENOMIC DNA]</scope>
    <source>
        <strain evidence="2">RSA 1356</strain>
    </source>
</reference>
<dbReference type="SUPFAM" id="SSF53335">
    <property type="entry name" value="S-adenosyl-L-methionine-dependent methyltransferases"/>
    <property type="match status" value="1"/>
</dbReference>